<name>A0A212JNL1_9PROT</name>
<evidence type="ECO:0000256" key="1">
    <source>
        <dbReference type="SAM" id="MobiDB-lite"/>
    </source>
</evidence>
<organism evidence="2">
    <name type="scientific">uncultured Alphaproteobacteria bacterium</name>
    <dbReference type="NCBI Taxonomy" id="91750"/>
    <lineage>
        <taxon>Bacteria</taxon>
        <taxon>Pseudomonadati</taxon>
        <taxon>Pseudomonadota</taxon>
        <taxon>Alphaproteobacteria</taxon>
        <taxon>environmental samples</taxon>
    </lineage>
</organism>
<dbReference type="EMBL" id="FLUO01000001">
    <property type="protein sequence ID" value="SBW01007.1"/>
    <property type="molecule type" value="Genomic_DNA"/>
</dbReference>
<feature type="region of interest" description="Disordered" evidence="1">
    <location>
        <begin position="161"/>
        <end position="196"/>
    </location>
</feature>
<accession>A0A212JNL1</accession>
<proteinExistence type="predicted"/>
<sequence>MADFPFFRHGNSIEDALVDASDALETLSLLISTSNMDFAKDTRHGLCVMLDAVNSVMATAASLYSEENSTSQEANSSGLEQVYRAGFDAGRLDVCRSNVVAGTEARGELEGVYRSGYGDGAKAGWASGWYAGRGKVEAFNHSRRDEDVQALMSPMPGIGGGEVCPETVERPQHTDPIPRLTEEAPATTGNQSQASA</sequence>
<feature type="compositionally biased region" description="Polar residues" evidence="1">
    <location>
        <begin position="187"/>
        <end position="196"/>
    </location>
</feature>
<evidence type="ECO:0000313" key="2">
    <source>
        <dbReference type="EMBL" id="SBW01007.1"/>
    </source>
</evidence>
<protein>
    <submittedName>
        <fullName evidence="2">Uncharacterized protein</fullName>
    </submittedName>
</protein>
<dbReference type="AlphaFoldDB" id="A0A212JNL1"/>
<reference evidence="2" key="1">
    <citation type="submission" date="2016-04" db="EMBL/GenBank/DDBJ databases">
        <authorList>
            <person name="Evans L.H."/>
            <person name="Alamgir A."/>
            <person name="Owens N."/>
            <person name="Weber N.D."/>
            <person name="Virtaneva K."/>
            <person name="Barbian K."/>
            <person name="Babar A."/>
            <person name="Rosenke K."/>
        </authorList>
    </citation>
    <scope>NUCLEOTIDE SEQUENCE</scope>
    <source>
        <strain evidence="2">86</strain>
    </source>
</reference>
<gene>
    <name evidence="2" type="ORF">KL86APRO_11367</name>
</gene>